<organism evidence="2 3">
    <name type="scientific">Planoprotostelium fungivorum</name>
    <dbReference type="NCBI Taxonomy" id="1890364"/>
    <lineage>
        <taxon>Eukaryota</taxon>
        <taxon>Amoebozoa</taxon>
        <taxon>Evosea</taxon>
        <taxon>Variosea</taxon>
        <taxon>Cavosteliida</taxon>
        <taxon>Cavosteliaceae</taxon>
        <taxon>Planoprotostelium</taxon>
    </lineage>
</organism>
<name>A0A2P6MU78_9EUKA</name>
<proteinExistence type="predicted"/>
<sequence>MPPSDSIITHRFAHRFITTTQDGIEDTMAKFRDCGFPTTILPHITLCLGQQIVTCVFKDDAAWTSVILSLPKDYSLVTNMMIRYATIKDATSFYRITLILRHIHANQILAYFSSVVDTHCFLGRISPKNQHYFTLFTLSLWSWTVLVKDFRTIHTVFTSNRSSSVSFTVLHDLCTTSDPTIFAAQLDASELRKTPGGLPSATSLGLGQTALLKETLAPDHLAKLRGKGSGVRSIRGGGGKSDLSEVSYIKMIHLSRWNDSVTSQLSLKTLSIKDLIAPKSLCVHQARSVGARSIGGLLKNEDVCSAVMTQKPILQYRPKQNHVFMCVRKCGSVEIHIAIFGSGLTVRVRTPSNSHEERSFSSNTTWTTSASRFDNITEADTRPHQTLNDGTRLLTFWLSMSTPLQTFPPRNRCAWHGLIALDILLHPIPMVLYYSKSYSAFDSFQSNAEGAYLKKRSPLPSRDIVYPQPASEQIPGEKPETHTPTGHVRLFLHPNGFCRTFLQGDGSIKMYAESFLIKRFIQGFGIAALQTATQPLAQVNCARLLGNMRSSGGIQDEHALVPISLALTQSCMPSERHADHLSHELRCCNHPWVRPYVIDLLFVFVPLTFLKLLAIVQPSSLLLLGGNQNAPGVNLGSIVTKGRPLRHASSAELNLQNLRSGKPSRLQREHLNQLKGENGVCHSHATDSSPTSSQVDSGINSIISQYRQNTLPVLWDDIKTAKTEVERTDIIIEVLPQVTALQLRWILSKWEYDTPLSAQTTPAVSTALQALGHTEEFGRFSNTIKLASWHNSLPPRNMDLPIEDRQNTIQTLFNISVKQKHTLGYLCGLAGIGKTTMLPILRARMQALAKEELDEEFKESICDSVYITISLGNGEEFDNLIASTMFIRFSQGCSWATHNNGTLSARSFGTVEVYKCIGTTIKKPSGWRAVFIMVDDCQFINTTQQHLRSFAHIICWLMTERISKEDPTTITAHFKTYIVPIFAGTLLPEQVQFFATISNFTTEDIQLLLTTLWESVTSSRPSTTTLHFRTQRLSPNSPNLSFYSSQQGVNSPRPMDSGTPHHPSLPLSTCAQMSRRIAIVPQFTYISFATFFSGLPTGLQSPKISVGQQWLSSPYRGQTDI</sequence>
<protein>
    <submittedName>
        <fullName evidence="2">Uncharacterized protein</fullName>
    </submittedName>
</protein>
<evidence type="ECO:0000313" key="3">
    <source>
        <dbReference type="Proteomes" id="UP000241769"/>
    </source>
</evidence>
<dbReference type="EMBL" id="MDYQ01000402">
    <property type="protein sequence ID" value="PRP75253.1"/>
    <property type="molecule type" value="Genomic_DNA"/>
</dbReference>
<dbReference type="InParanoid" id="A0A2P6MU78"/>
<gene>
    <name evidence="2" type="ORF">PROFUN_15815</name>
</gene>
<evidence type="ECO:0000313" key="2">
    <source>
        <dbReference type="EMBL" id="PRP75253.1"/>
    </source>
</evidence>
<reference evidence="2 3" key="1">
    <citation type="journal article" date="2018" name="Genome Biol. Evol.">
        <title>Multiple Roots of Fruiting Body Formation in Amoebozoa.</title>
        <authorList>
            <person name="Hillmann F."/>
            <person name="Forbes G."/>
            <person name="Novohradska S."/>
            <person name="Ferling I."/>
            <person name="Riege K."/>
            <person name="Groth M."/>
            <person name="Westermann M."/>
            <person name="Marz M."/>
            <person name="Spaller T."/>
            <person name="Winckler T."/>
            <person name="Schaap P."/>
            <person name="Glockner G."/>
        </authorList>
    </citation>
    <scope>NUCLEOTIDE SEQUENCE [LARGE SCALE GENOMIC DNA]</scope>
    <source>
        <strain evidence="2 3">Jena</strain>
    </source>
</reference>
<dbReference type="Proteomes" id="UP000241769">
    <property type="component" value="Unassembled WGS sequence"/>
</dbReference>
<evidence type="ECO:0000256" key="1">
    <source>
        <dbReference type="SAM" id="MobiDB-lite"/>
    </source>
</evidence>
<accession>A0A2P6MU78</accession>
<feature type="region of interest" description="Disordered" evidence="1">
    <location>
        <begin position="1044"/>
        <end position="1065"/>
    </location>
</feature>
<dbReference type="AlphaFoldDB" id="A0A2P6MU78"/>
<comment type="caution">
    <text evidence="2">The sequence shown here is derived from an EMBL/GenBank/DDBJ whole genome shotgun (WGS) entry which is preliminary data.</text>
</comment>
<keyword evidence="3" id="KW-1185">Reference proteome</keyword>